<dbReference type="InterPro" id="IPR007837">
    <property type="entry name" value="DinB"/>
</dbReference>
<evidence type="ECO:0000256" key="3">
    <source>
        <dbReference type="PIRSR" id="PIRSR607837-1"/>
    </source>
</evidence>
<dbReference type="EMBL" id="QXDL01000119">
    <property type="protein sequence ID" value="RIH82480.1"/>
    <property type="molecule type" value="Genomic_DNA"/>
</dbReference>
<evidence type="ECO:0000313" key="5">
    <source>
        <dbReference type="Proteomes" id="UP000265715"/>
    </source>
</evidence>
<reference evidence="4 5" key="1">
    <citation type="submission" date="2018-08" db="EMBL/GenBank/DDBJ databases">
        <title>Meiothermus terrae DSM 26712 genome sequencing project.</title>
        <authorList>
            <person name="Da Costa M.S."/>
            <person name="Albuquerque L."/>
            <person name="Raposo P."/>
            <person name="Froufe H.J.C."/>
            <person name="Barroso C.S."/>
            <person name="Egas C."/>
        </authorList>
    </citation>
    <scope>NUCLEOTIDE SEQUENCE [LARGE SCALE GENOMIC DNA]</scope>
    <source>
        <strain evidence="4 5">DSM 26712</strain>
    </source>
</reference>
<dbReference type="SUPFAM" id="SSF109854">
    <property type="entry name" value="DinB/YfiT-like putative metalloenzymes"/>
    <property type="match status" value="1"/>
</dbReference>
<dbReference type="InterPro" id="IPR034660">
    <property type="entry name" value="DinB/YfiT-like"/>
</dbReference>
<evidence type="ECO:0000256" key="2">
    <source>
        <dbReference type="ARBA" id="ARBA00022723"/>
    </source>
</evidence>
<dbReference type="Proteomes" id="UP000265715">
    <property type="component" value="Unassembled WGS sequence"/>
</dbReference>
<comment type="caution">
    <text evidence="4">The sequence shown here is derived from an EMBL/GenBank/DDBJ whole genome shotgun (WGS) entry which is preliminary data.</text>
</comment>
<comment type="similarity">
    <text evidence="1">Belongs to the DinB family.</text>
</comment>
<evidence type="ECO:0000313" key="4">
    <source>
        <dbReference type="EMBL" id="RIH82480.1"/>
    </source>
</evidence>
<dbReference type="Gene3D" id="1.20.120.450">
    <property type="entry name" value="dinb family like domain"/>
    <property type="match status" value="1"/>
</dbReference>
<dbReference type="Pfam" id="PF05163">
    <property type="entry name" value="DinB"/>
    <property type="match status" value="1"/>
</dbReference>
<proteinExistence type="inferred from homology"/>
<dbReference type="OrthoDB" id="119432at2"/>
<feature type="binding site" evidence="3">
    <location>
        <position position="147"/>
    </location>
    <ligand>
        <name>a divalent metal cation</name>
        <dbReference type="ChEBI" id="CHEBI:60240"/>
    </ligand>
</feature>
<dbReference type="AlphaFoldDB" id="A0A399EH51"/>
<name>A0A399EH51_9DEIN</name>
<organism evidence="4 5">
    <name type="scientific">Calidithermus terrae</name>
    <dbReference type="NCBI Taxonomy" id="1408545"/>
    <lineage>
        <taxon>Bacteria</taxon>
        <taxon>Thermotogati</taxon>
        <taxon>Deinococcota</taxon>
        <taxon>Deinococci</taxon>
        <taxon>Thermales</taxon>
        <taxon>Thermaceae</taxon>
        <taxon>Calidithermus</taxon>
    </lineage>
</organism>
<protein>
    <submittedName>
        <fullName evidence="4">DinB family protein</fullName>
    </submittedName>
</protein>
<dbReference type="GO" id="GO:0046872">
    <property type="term" value="F:metal ion binding"/>
    <property type="evidence" value="ECO:0007669"/>
    <property type="project" value="UniProtKB-KW"/>
</dbReference>
<evidence type="ECO:0000256" key="1">
    <source>
        <dbReference type="ARBA" id="ARBA00008635"/>
    </source>
</evidence>
<sequence length="180" mass="21177">MALSTPYTTLERFLEHWDGVRLVTLKLLESFTEHDLNYRLVEDWRSVGELFHHIGGHQFYACRGALLGRWEPEPGEPDANWNAHRARVMGSKEALRGWLVSVQGLVRSWAESAGEERLEGFRPDNPWHEGMRGWLLVQHAYQDEVHHRGELYAIARLLDREVPEVFAVEHPDYWEPRKWK</sequence>
<feature type="binding site" evidence="3">
    <location>
        <position position="53"/>
    </location>
    <ligand>
        <name>a divalent metal cation</name>
        <dbReference type="ChEBI" id="CHEBI:60240"/>
    </ligand>
</feature>
<accession>A0A399EH51</accession>
<keyword evidence="5" id="KW-1185">Reference proteome</keyword>
<gene>
    <name evidence="4" type="ORF">Mterra_02643</name>
</gene>
<keyword evidence="2 3" id="KW-0479">Metal-binding</keyword>